<evidence type="ECO:0000256" key="1">
    <source>
        <dbReference type="SAM" id="Phobius"/>
    </source>
</evidence>
<evidence type="ECO:0000313" key="2">
    <source>
        <dbReference type="EMBL" id="MFC6835540.1"/>
    </source>
</evidence>
<reference evidence="2 3" key="1">
    <citation type="journal article" date="2019" name="Int. J. Syst. Evol. Microbiol.">
        <title>The Global Catalogue of Microorganisms (GCM) 10K type strain sequencing project: providing services to taxonomists for standard genome sequencing and annotation.</title>
        <authorList>
            <consortium name="The Broad Institute Genomics Platform"/>
            <consortium name="The Broad Institute Genome Sequencing Center for Infectious Disease"/>
            <person name="Wu L."/>
            <person name="Ma J."/>
        </authorList>
    </citation>
    <scope>NUCLEOTIDE SEQUENCE [LARGE SCALE GENOMIC DNA]</scope>
    <source>
        <strain evidence="2 3">PSRA2</strain>
    </source>
</reference>
<organism evidence="2 3">
    <name type="scientific">Halomarina ordinaria</name>
    <dbReference type="NCBI Taxonomy" id="3033939"/>
    <lineage>
        <taxon>Archaea</taxon>
        <taxon>Methanobacteriati</taxon>
        <taxon>Methanobacteriota</taxon>
        <taxon>Stenosarchaea group</taxon>
        <taxon>Halobacteria</taxon>
        <taxon>Halobacteriales</taxon>
        <taxon>Natronomonadaceae</taxon>
        <taxon>Halomarina</taxon>
    </lineage>
</organism>
<proteinExistence type="predicted"/>
<keyword evidence="1" id="KW-0812">Transmembrane</keyword>
<keyword evidence="1" id="KW-0472">Membrane</keyword>
<keyword evidence="1" id="KW-1133">Transmembrane helix</keyword>
<comment type="caution">
    <text evidence="2">The sequence shown here is derived from an EMBL/GenBank/DDBJ whole genome shotgun (WGS) entry which is preliminary data.</text>
</comment>
<name>A0ABD5U4V3_9EURY</name>
<dbReference type="RefSeq" id="WP_304447238.1">
    <property type="nucleotide sequence ID" value="NZ_JARRAH010000001.1"/>
</dbReference>
<dbReference type="AlphaFoldDB" id="A0ABD5U4V3"/>
<accession>A0ABD5U4V3</accession>
<dbReference type="EMBL" id="JBHSXM010000001">
    <property type="protein sequence ID" value="MFC6835540.1"/>
    <property type="molecule type" value="Genomic_DNA"/>
</dbReference>
<feature type="transmembrane region" description="Helical" evidence="1">
    <location>
        <begin position="51"/>
        <end position="70"/>
    </location>
</feature>
<gene>
    <name evidence="2" type="ORF">ACFQHK_03345</name>
</gene>
<protein>
    <submittedName>
        <fullName evidence="2">Uncharacterized protein</fullName>
    </submittedName>
</protein>
<evidence type="ECO:0000313" key="3">
    <source>
        <dbReference type="Proteomes" id="UP001596406"/>
    </source>
</evidence>
<keyword evidence="3" id="KW-1185">Reference proteome</keyword>
<dbReference type="Proteomes" id="UP001596406">
    <property type="component" value="Unassembled WGS sequence"/>
</dbReference>
<sequence>MQLSDVGRRVREVDDSLSEQQKFRGGGLLILGGAALVALLAFVPLDSVSLQAILATMGVAMMVVGTLSVGTSGRRERPV</sequence>
<feature type="transmembrane region" description="Helical" evidence="1">
    <location>
        <begin position="26"/>
        <end position="45"/>
    </location>
</feature>